<keyword evidence="2" id="KW-1185">Reference proteome</keyword>
<evidence type="ECO:0008006" key="3">
    <source>
        <dbReference type="Google" id="ProtNLM"/>
    </source>
</evidence>
<comment type="caution">
    <text evidence="1">The sequence shown here is derived from an EMBL/GenBank/DDBJ whole genome shotgun (WGS) entry which is preliminary data.</text>
</comment>
<sequence length="1076" mass="122865">MTKFLLIFIGLLSIEGFSQSSIPNPQNAAEEKIKSPQVHLLKQFADYPVNLSSGLVDVSLPLYEINFGDIKIPLNLKFHASGLKANVTESGVLGLKWVMNIGGFISREVRGYPDERNDHKQGIVSESYSPDWMTLYGGTNDENYLNNNYIFQTQDLTAIGRPGVYGKYEDTEYDIFTFSLPNGKTGKFILKDINGNKTAAFMPYQPYKVSFTSEGLYSSRLYITALELTDDLGYVYQFGKSDSNKANYEVDQEYYSINCWVLNSITAPNKKDIIRFEYTKTSLNGNSPLPPLIIHDQLTTAMNYFSNDMGMCSNSVLYDLIGWDLHANYFVKNYNMPPYGNQEACILDKITYNDLTINFNYLKTPRDLNGFLLNNIEIKNNVETLKKINFDIISPGRESIYNLQKASYLDSFVIKDKNDLVIEKYKFDYYNLNRVPHAEKLTNSGDYWGYYNSQLENLISKDTVNVAFTNPVGSCILGSNTLYYKKEIGSDGSRFSNPEDMKIGMLKSITYPTGGSSVFEYEGNKIMGFYNGINSIKDCGGLRIQRVIEKDKDGKEIKKKEYTYGSNEDGIGEVPSYLYPDRYFKNEMEETATDWKVIDNLIIFGGTNGTPSFRNQSANVTYKTRTYSGYFPSRYYTFLNKLVYYDKVTEYIGDAVNNIGKIENYYANNNIPRIYDYNFDTRNFTYKRNKFAIDPSNFWSGNNLSQKIEYKKGENNTYVKVRKTNYDYEEYIVDEIYDTSIFKYKTFYGLEANQDQDRVKSSSFAIAKEELERVQYDTGSFFGYKTNKYTIGVENLKTTTEELFFDDGTSIVQTMTNKYDTNKPSFMKESSSLTSRGENIVQKFLYPFDINTGIYSQMSNANVLSTLVEKTTLKNQKVINSTMLTYKKSDNNFVPDQSYIAELSTPLPASQFSVFNGITKDSHYGSNPEITYDLYDDKGNPKQLTPKGKASICYIWGYDDKKHIIAKIENASFLSGQTNSISPTQQTLIGNAVAASFGEINATTESNLITKLKLLRAGFPDAMVTTYTYDSLIGITSITDPKEFTTYYEYDTYGRLKQVKDNDKKILSANKYHYTN</sequence>
<dbReference type="InterPro" id="IPR006530">
    <property type="entry name" value="YD"/>
</dbReference>
<dbReference type="NCBIfam" id="TIGR01643">
    <property type="entry name" value="YD_repeat_2x"/>
    <property type="match status" value="1"/>
</dbReference>
<protein>
    <recommendedName>
        <fullName evidence="3">YD repeat-containing protein</fullName>
    </recommendedName>
</protein>
<dbReference type="RefSeq" id="WP_345145406.1">
    <property type="nucleotide sequence ID" value="NZ_BAABDU010000004.1"/>
</dbReference>
<proteinExistence type="predicted"/>
<gene>
    <name evidence="1" type="ORF">GCM10022423_29830</name>
</gene>
<dbReference type="Proteomes" id="UP001500748">
    <property type="component" value="Unassembled WGS sequence"/>
</dbReference>
<name>A0ABP7GSU3_9FLAO</name>
<evidence type="ECO:0000313" key="2">
    <source>
        <dbReference type="Proteomes" id="UP001500748"/>
    </source>
</evidence>
<organism evidence="1 2">
    <name type="scientific">Flavobacterium ginsengiterrae</name>
    <dbReference type="NCBI Taxonomy" id="871695"/>
    <lineage>
        <taxon>Bacteria</taxon>
        <taxon>Pseudomonadati</taxon>
        <taxon>Bacteroidota</taxon>
        <taxon>Flavobacteriia</taxon>
        <taxon>Flavobacteriales</taxon>
        <taxon>Flavobacteriaceae</taxon>
        <taxon>Flavobacterium</taxon>
    </lineage>
</organism>
<reference evidence="2" key="1">
    <citation type="journal article" date="2019" name="Int. J. Syst. Evol. Microbiol.">
        <title>The Global Catalogue of Microorganisms (GCM) 10K type strain sequencing project: providing services to taxonomists for standard genome sequencing and annotation.</title>
        <authorList>
            <consortium name="The Broad Institute Genomics Platform"/>
            <consortium name="The Broad Institute Genome Sequencing Center for Infectious Disease"/>
            <person name="Wu L."/>
            <person name="Ma J."/>
        </authorList>
    </citation>
    <scope>NUCLEOTIDE SEQUENCE [LARGE SCALE GENOMIC DNA]</scope>
    <source>
        <strain evidence="2">JCM 17337</strain>
    </source>
</reference>
<evidence type="ECO:0000313" key="1">
    <source>
        <dbReference type="EMBL" id="GAA3773352.1"/>
    </source>
</evidence>
<accession>A0ABP7GSU3</accession>
<dbReference type="EMBL" id="BAABDU010000004">
    <property type="protein sequence ID" value="GAA3773352.1"/>
    <property type="molecule type" value="Genomic_DNA"/>
</dbReference>